<sequence length="437" mass="49808">MSWRNIAQAAFEALSSPIFDLEVLGALKSLKPRKAPGHDGLHPIFFQKYWNMAGPLILSYARIFFEGIHLPEGVNDTFLSLIPKCDARETISQFRPKSLCNTAYKIIRTMLVGHLHPFLNDFISPFQSSLIPGWHQITLPKGEGGLDVPRAEGQNLALLGGLAWGLREDNRPWSKVLRKRRGQSYLEFSPNDHYSTISSYTIICGQNKTRISKDLIWIWKVLAQPRIQTFLWLASLHKPPTVEHLCSRGISTSPKCFWCRAPEESILHILRECASTTNLWSSLGIPPSKKGTFVLPFDERLKLNCEAYELHSLSILWKIVFPYALRSLWKQRNKRIFEGYQPNTTLLYRKCLELSAEYFASMKHATTKSITTIQDKWSPLPEHWIKLKTDGTLGSCDSLLVEGWALRDGLIMALNSGIQFLLMELDAKDTHGPFRMA</sequence>
<dbReference type="PANTHER" id="PTHR46890:SF48">
    <property type="entry name" value="RNA-DIRECTED DNA POLYMERASE"/>
    <property type="match status" value="1"/>
</dbReference>
<reference evidence="2 3" key="1">
    <citation type="submission" date="2017-11" db="EMBL/GenBank/DDBJ databases">
        <title>De-novo sequencing of pomegranate (Punica granatum L.) genome.</title>
        <authorList>
            <person name="Akparov Z."/>
            <person name="Amiraslanov A."/>
            <person name="Hajiyeva S."/>
            <person name="Abbasov M."/>
            <person name="Kaur K."/>
            <person name="Hamwieh A."/>
            <person name="Solovyev V."/>
            <person name="Salamov A."/>
            <person name="Braich B."/>
            <person name="Kosarev P."/>
            <person name="Mahmoud A."/>
            <person name="Hajiyev E."/>
            <person name="Babayeva S."/>
            <person name="Izzatullayeva V."/>
            <person name="Mammadov A."/>
            <person name="Mammadov A."/>
            <person name="Sharifova S."/>
            <person name="Ojaghi J."/>
            <person name="Eynullazada K."/>
            <person name="Bayramov B."/>
            <person name="Abdulazimova A."/>
            <person name="Shahmuradov I."/>
        </authorList>
    </citation>
    <scope>NUCLEOTIDE SEQUENCE [LARGE SCALE GENOMIC DNA]</scope>
    <source>
        <strain evidence="3">cv. AG2017</strain>
        <tissue evidence="2">Leaf</tissue>
    </source>
</reference>
<dbReference type="EMBL" id="PGOL01001565">
    <property type="protein sequence ID" value="PKI56870.1"/>
    <property type="molecule type" value="Genomic_DNA"/>
</dbReference>
<gene>
    <name evidence="2" type="ORF">CRG98_022757</name>
</gene>
<proteinExistence type="predicted"/>
<protein>
    <recommendedName>
        <fullName evidence="1">Reverse transcriptase zinc-binding domain-containing protein</fullName>
    </recommendedName>
</protein>
<dbReference type="InterPro" id="IPR052343">
    <property type="entry name" value="Retrotransposon-Effector_Assoc"/>
</dbReference>
<dbReference type="Pfam" id="PF13966">
    <property type="entry name" value="zf-RVT"/>
    <property type="match status" value="1"/>
</dbReference>
<dbReference type="AlphaFoldDB" id="A0A2I0JLT6"/>
<dbReference type="InterPro" id="IPR026960">
    <property type="entry name" value="RVT-Znf"/>
</dbReference>
<dbReference type="STRING" id="22663.A0A2I0JLT6"/>
<comment type="caution">
    <text evidence="2">The sequence shown here is derived from an EMBL/GenBank/DDBJ whole genome shotgun (WGS) entry which is preliminary data.</text>
</comment>
<feature type="domain" description="Reverse transcriptase zinc-binding" evidence="1">
    <location>
        <begin position="194"/>
        <end position="280"/>
    </location>
</feature>
<dbReference type="Proteomes" id="UP000233551">
    <property type="component" value="Unassembled WGS sequence"/>
</dbReference>
<name>A0A2I0JLT6_PUNGR</name>
<accession>A0A2I0JLT6</accession>
<dbReference type="PANTHER" id="PTHR46890">
    <property type="entry name" value="NON-LTR RETROLELEMENT REVERSE TRANSCRIPTASE-LIKE PROTEIN-RELATED"/>
    <property type="match status" value="1"/>
</dbReference>
<keyword evidence="3" id="KW-1185">Reference proteome</keyword>
<organism evidence="2 3">
    <name type="scientific">Punica granatum</name>
    <name type="common">Pomegranate</name>
    <dbReference type="NCBI Taxonomy" id="22663"/>
    <lineage>
        <taxon>Eukaryota</taxon>
        <taxon>Viridiplantae</taxon>
        <taxon>Streptophyta</taxon>
        <taxon>Embryophyta</taxon>
        <taxon>Tracheophyta</taxon>
        <taxon>Spermatophyta</taxon>
        <taxon>Magnoliopsida</taxon>
        <taxon>eudicotyledons</taxon>
        <taxon>Gunneridae</taxon>
        <taxon>Pentapetalae</taxon>
        <taxon>rosids</taxon>
        <taxon>malvids</taxon>
        <taxon>Myrtales</taxon>
        <taxon>Lythraceae</taxon>
        <taxon>Punica</taxon>
    </lineage>
</organism>
<evidence type="ECO:0000313" key="3">
    <source>
        <dbReference type="Proteomes" id="UP000233551"/>
    </source>
</evidence>
<evidence type="ECO:0000313" key="2">
    <source>
        <dbReference type="EMBL" id="PKI56870.1"/>
    </source>
</evidence>
<evidence type="ECO:0000259" key="1">
    <source>
        <dbReference type="Pfam" id="PF13966"/>
    </source>
</evidence>